<reference evidence="4" key="1">
    <citation type="submission" date="2017-04" db="EMBL/GenBank/DDBJ databases">
        <authorList>
            <person name="Afonso C.L."/>
            <person name="Miller P.J."/>
            <person name="Scott M.A."/>
            <person name="Spackman E."/>
            <person name="Goraichik I."/>
            <person name="Dimitrov K.M."/>
            <person name="Suarez D.L."/>
            <person name="Swayne D.E."/>
        </authorList>
    </citation>
    <scope>NUCLEOTIDE SEQUENCE</scope>
    <source>
        <strain evidence="4">NZ3</strain>
    </source>
</reference>
<evidence type="ECO:0000313" key="4">
    <source>
        <dbReference type="EMBL" id="PUA33112.1"/>
    </source>
</evidence>
<feature type="domain" description="CBS" evidence="3">
    <location>
        <begin position="77"/>
        <end position="138"/>
    </location>
</feature>
<comment type="caution">
    <text evidence="4">The sequence shown here is derived from an EMBL/GenBank/DDBJ whole genome shotgun (WGS) entry which is preliminary data.</text>
</comment>
<dbReference type="PANTHER" id="PTHR43080">
    <property type="entry name" value="CBS DOMAIN-CONTAINING PROTEIN CBSX3, MITOCHONDRIAL"/>
    <property type="match status" value="1"/>
</dbReference>
<sequence length="283" mass="31293">MPPRVSSYMSSPVITASKNDSLAHIRNLMIRHKIGKVVLLDEEGNVYGIISKSDFIRILYNRKRYVKPLDNILAFEIATIPVLGIQSNKSIKVAAQAMIKKNVGSLLVFDEDQKLVGIITKADLVRAYAEKYSGRYKVGDFMIKEVPTATLTHSLYYVIDLMNESGLGKVVVVEGRKPVGVITKSDVLFLNIDVAESYRKVKYVKRPGVTGRGFEGIIRVYTVPVAGDIMTPNPITVHPDEDLALAADIMVKNRIGTLPVVNNEGELIGLLTKKDVINALRQV</sequence>
<gene>
    <name evidence="4" type="ORF">B7O98_01350</name>
</gene>
<protein>
    <recommendedName>
        <fullName evidence="3">CBS domain-containing protein</fullName>
    </recommendedName>
</protein>
<reference evidence="4" key="2">
    <citation type="journal article" date="2018" name="Syst. Appl. Microbiol.">
        <title>A new symbiotic nanoarchaeote (Candidatus Nanoclepta minutus) and its host (Zestosphaera tikiterensis gen. nov., sp. nov.) from a New Zealand hot spring.</title>
        <authorList>
            <person name="St John E."/>
            <person name="Liu Y."/>
            <person name="Podar M."/>
            <person name="Stott M.B."/>
            <person name="Meneghin J."/>
            <person name="Chen Z."/>
            <person name="Lagutin K."/>
            <person name="Mitchell K."/>
            <person name="Reysenbach A.L."/>
        </authorList>
    </citation>
    <scope>NUCLEOTIDE SEQUENCE [LARGE SCALE GENOMIC DNA]</scope>
    <source>
        <strain evidence="4">NZ3</strain>
    </source>
</reference>
<dbReference type="InterPro" id="IPR046342">
    <property type="entry name" value="CBS_dom_sf"/>
</dbReference>
<organism evidence="4 5">
    <name type="scientific">Zestosphaera tikiterensis</name>
    <dbReference type="NCBI Taxonomy" id="1973259"/>
    <lineage>
        <taxon>Archaea</taxon>
        <taxon>Thermoproteota</taxon>
        <taxon>Thermoprotei</taxon>
        <taxon>Desulfurococcales</taxon>
        <taxon>Desulfurococcaceae</taxon>
        <taxon>Zestosphaera</taxon>
    </lineage>
</organism>
<evidence type="ECO:0000313" key="5">
    <source>
        <dbReference type="Proteomes" id="UP000244093"/>
    </source>
</evidence>
<keyword evidence="1 2" id="KW-0129">CBS domain</keyword>
<evidence type="ECO:0000259" key="3">
    <source>
        <dbReference type="PROSITE" id="PS51371"/>
    </source>
</evidence>
<dbReference type="SUPFAM" id="SSF54631">
    <property type="entry name" value="CBS-domain pair"/>
    <property type="match status" value="2"/>
</dbReference>
<dbReference type="Gene3D" id="3.10.580.10">
    <property type="entry name" value="CBS-domain"/>
    <property type="match status" value="2"/>
</dbReference>
<dbReference type="PROSITE" id="PS51371">
    <property type="entry name" value="CBS"/>
    <property type="match status" value="4"/>
</dbReference>
<dbReference type="EMBL" id="NBVN01000002">
    <property type="protein sequence ID" value="PUA33112.1"/>
    <property type="molecule type" value="Genomic_DNA"/>
</dbReference>
<feature type="domain" description="CBS" evidence="3">
    <location>
        <begin position="142"/>
        <end position="197"/>
    </location>
</feature>
<name>A0A2R7Y8D7_9CREN</name>
<dbReference type="InterPro" id="IPR051257">
    <property type="entry name" value="Diverse_CBS-Domain"/>
</dbReference>
<dbReference type="Pfam" id="PF00571">
    <property type="entry name" value="CBS"/>
    <property type="match status" value="4"/>
</dbReference>
<feature type="domain" description="CBS" evidence="3">
    <location>
        <begin position="230"/>
        <end position="283"/>
    </location>
</feature>
<evidence type="ECO:0000256" key="1">
    <source>
        <dbReference type="ARBA" id="ARBA00023122"/>
    </source>
</evidence>
<dbReference type="AlphaFoldDB" id="A0A2R7Y8D7"/>
<accession>A0A2R7Y8D7</accession>
<feature type="domain" description="CBS" evidence="3">
    <location>
        <begin position="9"/>
        <end position="66"/>
    </location>
</feature>
<dbReference type="PANTHER" id="PTHR43080:SF2">
    <property type="entry name" value="CBS DOMAIN-CONTAINING PROTEIN"/>
    <property type="match status" value="1"/>
</dbReference>
<dbReference type="InterPro" id="IPR000644">
    <property type="entry name" value="CBS_dom"/>
</dbReference>
<dbReference type="SMART" id="SM00116">
    <property type="entry name" value="CBS"/>
    <property type="match status" value="4"/>
</dbReference>
<evidence type="ECO:0000256" key="2">
    <source>
        <dbReference type="PROSITE-ProRule" id="PRU00703"/>
    </source>
</evidence>
<proteinExistence type="predicted"/>
<dbReference type="Proteomes" id="UP000244093">
    <property type="component" value="Unassembled WGS sequence"/>
</dbReference>